<evidence type="ECO:0000313" key="2">
    <source>
        <dbReference type="Proteomes" id="UP001144352"/>
    </source>
</evidence>
<sequence length="228" mass="26030">MNVAIIPARGGSKRIPRKNIKPFAGRPMIAHSIVAARESGLFERIIVSTDDEEIAQVSRDYGAEVPFMRPAELADDFAGTDAVLLHALTWLKERGELPDAFCCIYATAPFVRSEFLRQGLEALYREEATTAFSVTSFAYSIFRALRTTTNGRLEMIWPENRDRRSQDLGEAYHDAGQFYWADTQKYLGEQKLFSRDAVPVFIPRYLVQDIDTPEDWETAERMYRALFS</sequence>
<organism evidence="1 2">
    <name type="scientific">Geobacter hydrogenophilus</name>
    <dbReference type="NCBI Taxonomy" id="40983"/>
    <lineage>
        <taxon>Bacteria</taxon>
        <taxon>Pseudomonadati</taxon>
        <taxon>Thermodesulfobacteriota</taxon>
        <taxon>Desulfuromonadia</taxon>
        <taxon>Geobacterales</taxon>
        <taxon>Geobacteraceae</taxon>
        <taxon>Geobacter</taxon>
    </lineage>
</organism>
<dbReference type="Proteomes" id="UP001144352">
    <property type="component" value="Unassembled WGS sequence"/>
</dbReference>
<dbReference type="PANTHER" id="PTHR21485">
    <property type="entry name" value="HAD SUPERFAMILY MEMBERS CMAS AND KDSC"/>
    <property type="match status" value="1"/>
</dbReference>
<dbReference type="EMBL" id="BSDS01000001">
    <property type="protein sequence ID" value="GLI38492.1"/>
    <property type="molecule type" value="Genomic_DNA"/>
</dbReference>
<keyword evidence="1" id="KW-0548">Nucleotidyltransferase</keyword>
<keyword evidence="2" id="KW-1185">Reference proteome</keyword>
<proteinExistence type="predicted"/>
<name>A0A9W6G164_9BACT</name>
<accession>A0A9W6G164</accession>
<protein>
    <submittedName>
        <fullName evidence="1">Pseudaminic acid cytidylyltransferase</fullName>
    </submittedName>
</protein>
<dbReference type="InterPro" id="IPR003329">
    <property type="entry name" value="Cytidylyl_trans"/>
</dbReference>
<dbReference type="InterPro" id="IPR020039">
    <property type="entry name" value="PseF"/>
</dbReference>
<dbReference type="AlphaFoldDB" id="A0A9W6G164"/>
<dbReference type="NCBIfam" id="TIGR03584">
    <property type="entry name" value="PseF"/>
    <property type="match status" value="1"/>
</dbReference>
<dbReference type="RefSeq" id="WP_214186411.1">
    <property type="nucleotide sequence ID" value="NZ_BSDS01000001.1"/>
</dbReference>
<dbReference type="CDD" id="cd02513">
    <property type="entry name" value="CMP-NeuAc_Synthase"/>
    <property type="match status" value="1"/>
</dbReference>
<dbReference type="Pfam" id="PF02348">
    <property type="entry name" value="CTP_transf_3"/>
    <property type="match status" value="1"/>
</dbReference>
<comment type="caution">
    <text evidence="1">The sequence shown here is derived from an EMBL/GenBank/DDBJ whole genome shotgun (WGS) entry which is preliminary data.</text>
</comment>
<dbReference type="Gene3D" id="3.90.550.10">
    <property type="entry name" value="Spore Coat Polysaccharide Biosynthesis Protein SpsA, Chain A"/>
    <property type="match status" value="1"/>
</dbReference>
<dbReference type="InterPro" id="IPR050793">
    <property type="entry name" value="CMP-NeuNAc_synthase"/>
</dbReference>
<dbReference type="PANTHER" id="PTHR21485:SF6">
    <property type="entry name" value="N-ACYLNEURAMINATE CYTIDYLYLTRANSFERASE-RELATED"/>
    <property type="match status" value="1"/>
</dbReference>
<evidence type="ECO:0000313" key="1">
    <source>
        <dbReference type="EMBL" id="GLI38492.1"/>
    </source>
</evidence>
<dbReference type="SUPFAM" id="SSF53448">
    <property type="entry name" value="Nucleotide-diphospho-sugar transferases"/>
    <property type="match status" value="1"/>
</dbReference>
<dbReference type="InterPro" id="IPR029044">
    <property type="entry name" value="Nucleotide-diphossugar_trans"/>
</dbReference>
<reference evidence="1" key="1">
    <citation type="submission" date="2022-12" db="EMBL/GenBank/DDBJ databases">
        <title>Reference genome sequencing for broad-spectrum identification of bacterial and archaeal isolates by mass spectrometry.</title>
        <authorList>
            <person name="Sekiguchi Y."/>
            <person name="Tourlousse D.M."/>
        </authorList>
    </citation>
    <scope>NUCLEOTIDE SEQUENCE</scope>
    <source>
        <strain evidence="1">H2</strain>
    </source>
</reference>
<dbReference type="GO" id="GO:0008781">
    <property type="term" value="F:N-acylneuraminate cytidylyltransferase activity"/>
    <property type="evidence" value="ECO:0007669"/>
    <property type="project" value="TreeGrafter"/>
</dbReference>
<keyword evidence="1" id="KW-0808">Transferase</keyword>
<gene>
    <name evidence="1" type="primary">rkpN</name>
    <name evidence="1" type="ORF">GHYDROH2_19930</name>
</gene>